<reference evidence="17 18" key="1">
    <citation type="journal article" date="2005" name="PLoS Biol.">
        <title>The genomes of Oryza sativa: a history of duplications.</title>
        <authorList>
            <person name="Yu J."/>
            <person name="Wang J."/>
            <person name="Lin W."/>
            <person name="Li S."/>
            <person name="Li H."/>
            <person name="Zhou J."/>
            <person name="Ni P."/>
            <person name="Dong W."/>
            <person name="Hu S."/>
            <person name="Zeng C."/>
            <person name="Zhang J."/>
            <person name="Zhang Y."/>
            <person name="Li R."/>
            <person name="Xu Z."/>
            <person name="Li S."/>
            <person name="Li X."/>
            <person name="Zheng H."/>
            <person name="Cong L."/>
            <person name="Lin L."/>
            <person name="Yin J."/>
            <person name="Geng J."/>
            <person name="Li G."/>
            <person name="Shi J."/>
            <person name="Liu J."/>
            <person name="Lv H."/>
            <person name="Li J."/>
            <person name="Wang J."/>
            <person name="Deng Y."/>
            <person name="Ran L."/>
            <person name="Shi X."/>
            <person name="Wang X."/>
            <person name="Wu Q."/>
            <person name="Li C."/>
            <person name="Ren X."/>
            <person name="Wang J."/>
            <person name="Wang X."/>
            <person name="Li D."/>
            <person name="Liu D."/>
            <person name="Zhang X."/>
            <person name="Ji Z."/>
            <person name="Zhao W."/>
            <person name="Sun Y."/>
            <person name="Zhang Z."/>
            <person name="Bao J."/>
            <person name="Han Y."/>
            <person name="Dong L."/>
            <person name="Ji J."/>
            <person name="Chen P."/>
            <person name="Wu S."/>
            <person name="Liu J."/>
            <person name="Xiao Y."/>
            <person name="Bu D."/>
            <person name="Tan J."/>
            <person name="Yang L."/>
            <person name="Ye C."/>
            <person name="Zhang J."/>
            <person name="Xu J."/>
            <person name="Zhou Y."/>
            <person name="Yu Y."/>
            <person name="Zhang B."/>
            <person name="Zhuang S."/>
            <person name="Wei H."/>
            <person name="Liu B."/>
            <person name="Lei M."/>
            <person name="Yu H."/>
            <person name="Li Y."/>
            <person name="Xu H."/>
            <person name="Wei S."/>
            <person name="He X."/>
            <person name="Fang L."/>
            <person name="Zhang Z."/>
            <person name="Zhang Y."/>
            <person name="Huang X."/>
            <person name="Su Z."/>
            <person name="Tong W."/>
            <person name="Li J."/>
            <person name="Tong Z."/>
            <person name="Li S."/>
            <person name="Ye J."/>
            <person name="Wang L."/>
            <person name="Fang L."/>
            <person name="Lei T."/>
            <person name="Chen C."/>
            <person name="Chen H."/>
            <person name="Xu Z."/>
            <person name="Li H."/>
            <person name="Huang H."/>
            <person name="Zhang F."/>
            <person name="Xu H."/>
            <person name="Li N."/>
            <person name="Zhao C."/>
            <person name="Li S."/>
            <person name="Dong L."/>
            <person name="Huang Y."/>
            <person name="Li L."/>
            <person name="Xi Y."/>
            <person name="Qi Q."/>
            <person name="Li W."/>
            <person name="Zhang B."/>
            <person name="Hu W."/>
            <person name="Zhang Y."/>
            <person name="Tian X."/>
            <person name="Jiao Y."/>
            <person name="Liang X."/>
            <person name="Jin J."/>
            <person name="Gao L."/>
            <person name="Zheng W."/>
            <person name="Hao B."/>
            <person name="Liu S."/>
            <person name="Wang W."/>
            <person name="Yuan L."/>
            <person name="Cao M."/>
            <person name="McDermott J."/>
            <person name="Samudrala R."/>
            <person name="Wang J."/>
            <person name="Wong G.K."/>
            <person name="Yang H."/>
        </authorList>
    </citation>
    <scope>NUCLEOTIDE SEQUENCE [LARGE SCALE GENOMIC DNA]</scope>
    <source>
        <strain evidence="18">cv. 93-11</strain>
    </source>
</reference>
<dbReference type="GO" id="GO:0005789">
    <property type="term" value="C:endoplasmic reticulum membrane"/>
    <property type="evidence" value="ECO:0007669"/>
    <property type="project" value="UniProtKB-SubCell"/>
</dbReference>
<keyword evidence="12 15" id="KW-1133">Transmembrane helix</keyword>
<dbReference type="EC" id="2.3.1.50" evidence="6"/>
<evidence type="ECO:0000256" key="9">
    <source>
        <dbReference type="ARBA" id="ARBA00022824"/>
    </source>
</evidence>
<keyword evidence="11" id="KW-0443">Lipid metabolism</keyword>
<dbReference type="Gene3D" id="3.90.1150.10">
    <property type="entry name" value="Aspartate Aminotransferase, domain 1"/>
    <property type="match status" value="1"/>
</dbReference>
<dbReference type="InterPro" id="IPR015421">
    <property type="entry name" value="PyrdxlP-dep_Trfase_major"/>
</dbReference>
<dbReference type="InterPro" id="IPR050087">
    <property type="entry name" value="AON_synthase_class-II"/>
</dbReference>
<comment type="pathway">
    <text evidence="3">Lipid metabolism; sphingolipid metabolism.</text>
</comment>
<evidence type="ECO:0000256" key="1">
    <source>
        <dbReference type="ARBA" id="ARBA00001933"/>
    </source>
</evidence>
<evidence type="ECO:0000313" key="17">
    <source>
        <dbReference type="EMBL" id="EEC67436.1"/>
    </source>
</evidence>
<evidence type="ECO:0000256" key="13">
    <source>
        <dbReference type="ARBA" id="ARBA00023136"/>
    </source>
</evidence>
<keyword evidence="9" id="KW-0256">Endoplasmic reticulum</keyword>
<dbReference type="Proteomes" id="UP000007015">
    <property type="component" value="Chromosome 10"/>
</dbReference>
<keyword evidence="7" id="KW-0808">Transferase</keyword>
<organism evidence="17 18">
    <name type="scientific">Oryza sativa subsp. indica</name>
    <name type="common">Rice</name>
    <dbReference type="NCBI Taxonomy" id="39946"/>
    <lineage>
        <taxon>Eukaryota</taxon>
        <taxon>Viridiplantae</taxon>
        <taxon>Streptophyta</taxon>
        <taxon>Embryophyta</taxon>
        <taxon>Tracheophyta</taxon>
        <taxon>Spermatophyta</taxon>
        <taxon>Magnoliopsida</taxon>
        <taxon>Liliopsida</taxon>
        <taxon>Poales</taxon>
        <taxon>Poaceae</taxon>
        <taxon>BOP clade</taxon>
        <taxon>Oryzoideae</taxon>
        <taxon>Oryzeae</taxon>
        <taxon>Oryzinae</taxon>
        <taxon>Oryza</taxon>
        <taxon>Oryza sativa</taxon>
    </lineage>
</organism>
<keyword evidence="18" id="KW-1185">Reference proteome</keyword>
<comment type="pathway">
    <text evidence="4">Sphingolipid metabolism.</text>
</comment>
<dbReference type="GO" id="GO:0009102">
    <property type="term" value="P:biotin biosynthetic process"/>
    <property type="evidence" value="ECO:0007669"/>
    <property type="project" value="TreeGrafter"/>
</dbReference>
<feature type="transmembrane region" description="Helical" evidence="15">
    <location>
        <begin position="321"/>
        <end position="341"/>
    </location>
</feature>
<comment type="similarity">
    <text evidence="5">Belongs to the class-II pyridoxal-phosphate-dependent aminotransferase family. BioF subfamily.</text>
</comment>
<evidence type="ECO:0000256" key="15">
    <source>
        <dbReference type="SAM" id="Phobius"/>
    </source>
</evidence>
<accession>B8BI86</accession>
<dbReference type="InterPro" id="IPR004839">
    <property type="entry name" value="Aminotransferase_I/II_large"/>
</dbReference>
<keyword evidence="10" id="KW-0663">Pyridoxal phosphate</keyword>
<evidence type="ECO:0000256" key="5">
    <source>
        <dbReference type="ARBA" id="ARBA00010008"/>
    </source>
</evidence>
<dbReference type="Gramene" id="BGIOSGA033438-TA">
    <property type="protein sequence ID" value="BGIOSGA033438-PA"/>
    <property type="gene ID" value="BGIOSGA033438"/>
</dbReference>
<evidence type="ECO:0000259" key="16">
    <source>
        <dbReference type="Pfam" id="PF00155"/>
    </source>
</evidence>
<dbReference type="HOGENOM" id="CLU_015846_11_2_1"/>
<sequence length="450" mass="49332">MAQWDALVDAALARLASRSLLRATRPVALAPPPAPPEIFPCPGPWDRAAVEIRLDRATLHQWLAEGGEGSGQEEKVDEKLILFSGNDYMGLSSHPAIRHAAVKAAEEYGMGPRGSALICGYTTYHKMVEESLAELKKKEDCLLCPTGFSANMSVMTALGNISSLLAAGRKPAEDERIAIFSDALNHASIIDGIRLVERQQEVVSFVYKHCDMSHLELLLSSCSMEKKVVVTDSLFSMDGDFVPLPELVKLRRKYGFLLVIDDAHGTLVCGENGGGAPELFECENEIDISVGTLSKAAGCQGGFIACSTRWKRLIQSRGRSFIFSTALPVPVVASVYAALYVSREERWRRSVIWRHVQYFASLTKLNITSPIISIVVGSEKAALRSGRDMLRSGFHVTPIRPPTVPPNSCRLRITLSASHSSDDIKRLVDALTPWLPHKHDIQIYAVASKL</sequence>
<dbReference type="PANTHER" id="PTHR13693">
    <property type="entry name" value="CLASS II AMINOTRANSFERASE/8-AMINO-7-OXONONANOATE SYNTHASE"/>
    <property type="match status" value="1"/>
</dbReference>
<dbReference type="STRING" id="39946.B8BI86"/>
<dbReference type="OMA" id="GTHEYCD"/>
<dbReference type="InterPro" id="IPR015424">
    <property type="entry name" value="PyrdxlP-dep_Trfase"/>
</dbReference>
<evidence type="ECO:0000256" key="12">
    <source>
        <dbReference type="ARBA" id="ARBA00022989"/>
    </source>
</evidence>
<protein>
    <recommendedName>
        <fullName evidence="6">serine C-palmitoyltransferase</fullName>
        <ecNumber evidence="6">2.3.1.50</ecNumber>
    </recommendedName>
</protein>
<comment type="subcellular location">
    <subcellularLocation>
        <location evidence="2">Endoplasmic reticulum membrane</location>
        <topology evidence="2">Single-pass membrane protein</topology>
    </subcellularLocation>
</comment>
<dbReference type="Gene3D" id="3.40.640.10">
    <property type="entry name" value="Type I PLP-dependent aspartate aminotransferase-like (Major domain)"/>
    <property type="match status" value="1"/>
</dbReference>
<evidence type="ECO:0000256" key="11">
    <source>
        <dbReference type="ARBA" id="ARBA00022919"/>
    </source>
</evidence>
<dbReference type="SUPFAM" id="SSF53383">
    <property type="entry name" value="PLP-dependent transferases"/>
    <property type="match status" value="1"/>
</dbReference>
<evidence type="ECO:0000256" key="4">
    <source>
        <dbReference type="ARBA" id="ARBA00004991"/>
    </source>
</evidence>
<dbReference type="GO" id="GO:0006665">
    <property type="term" value="P:sphingolipid metabolic process"/>
    <property type="evidence" value="ECO:0007669"/>
    <property type="project" value="UniProtKB-KW"/>
</dbReference>
<evidence type="ECO:0000256" key="10">
    <source>
        <dbReference type="ARBA" id="ARBA00022898"/>
    </source>
</evidence>
<comment type="cofactor">
    <cofactor evidence="1">
        <name>pyridoxal 5'-phosphate</name>
        <dbReference type="ChEBI" id="CHEBI:597326"/>
    </cofactor>
</comment>
<evidence type="ECO:0000256" key="8">
    <source>
        <dbReference type="ARBA" id="ARBA00022692"/>
    </source>
</evidence>
<dbReference type="InterPro" id="IPR015422">
    <property type="entry name" value="PyrdxlP-dep_Trfase_small"/>
</dbReference>
<comment type="catalytic activity">
    <reaction evidence="14">
        <text>L-serine + hexadecanoyl-CoA + H(+) = 3-oxosphinganine + CO2 + CoA</text>
        <dbReference type="Rhea" id="RHEA:14761"/>
        <dbReference type="ChEBI" id="CHEBI:15378"/>
        <dbReference type="ChEBI" id="CHEBI:16526"/>
        <dbReference type="ChEBI" id="CHEBI:33384"/>
        <dbReference type="ChEBI" id="CHEBI:57287"/>
        <dbReference type="ChEBI" id="CHEBI:57379"/>
        <dbReference type="ChEBI" id="CHEBI:58299"/>
        <dbReference type="EC" id="2.3.1.50"/>
    </reaction>
</comment>
<feature type="domain" description="Aminotransferase class I/classII large" evidence="16">
    <location>
        <begin position="79"/>
        <end position="431"/>
    </location>
</feature>
<evidence type="ECO:0000256" key="3">
    <source>
        <dbReference type="ARBA" id="ARBA00004760"/>
    </source>
</evidence>
<evidence type="ECO:0000256" key="14">
    <source>
        <dbReference type="ARBA" id="ARBA00048528"/>
    </source>
</evidence>
<keyword evidence="13 15" id="KW-0472">Membrane</keyword>
<keyword evidence="11" id="KW-0746">Sphingolipid metabolism</keyword>
<keyword evidence="8 15" id="KW-0812">Transmembrane</keyword>
<gene>
    <name evidence="17" type="ORF">OsI_34641</name>
</gene>
<dbReference type="Pfam" id="PF00155">
    <property type="entry name" value="Aminotran_1_2"/>
    <property type="match status" value="1"/>
</dbReference>
<name>B8BI86_ORYSI</name>
<evidence type="ECO:0000256" key="7">
    <source>
        <dbReference type="ARBA" id="ARBA00022679"/>
    </source>
</evidence>
<dbReference type="EMBL" id="CM000135">
    <property type="protein sequence ID" value="EEC67436.1"/>
    <property type="molecule type" value="Genomic_DNA"/>
</dbReference>
<dbReference type="GO" id="GO:0030170">
    <property type="term" value="F:pyridoxal phosphate binding"/>
    <property type="evidence" value="ECO:0007669"/>
    <property type="project" value="InterPro"/>
</dbReference>
<evidence type="ECO:0000256" key="6">
    <source>
        <dbReference type="ARBA" id="ARBA00013220"/>
    </source>
</evidence>
<evidence type="ECO:0000313" key="18">
    <source>
        <dbReference type="Proteomes" id="UP000007015"/>
    </source>
</evidence>
<evidence type="ECO:0000256" key="2">
    <source>
        <dbReference type="ARBA" id="ARBA00004389"/>
    </source>
</evidence>
<dbReference type="AlphaFoldDB" id="B8BI86"/>
<proteinExistence type="inferred from homology"/>
<dbReference type="PANTHER" id="PTHR13693:SF77">
    <property type="entry name" value="8-AMINO-7-OXONONANOATE SYNTHASE"/>
    <property type="match status" value="1"/>
</dbReference>
<dbReference type="GO" id="GO:0004758">
    <property type="term" value="F:serine C-palmitoyltransferase activity"/>
    <property type="evidence" value="ECO:0007669"/>
    <property type="project" value="UniProtKB-EC"/>
</dbReference>